<accession>A0A561E2Y5</accession>
<dbReference type="SUPFAM" id="SSF56601">
    <property type="entry name" value="beta-lactamase/transpeptidase-like"/>
    <property type="match status" value="1"/>
</dbReference>
<dbReference type="RefSeq" id="WP_145228716.1">
    <property type="nucleotide sequence ID" value="NZ_VIVQ01000002.1"/>
</dbReference>
<dbReference type="InterPro" id="IPR056008">
    <property type="entry name" value="DUF7586"/>
</dbReference>
<evidence type="ECO:0000313" key="3">
    <source>
        <dbReference type="EMBL" id="TWE09974.1"/>
    </source>
</evidence>
<dbReference type="Pfam" id="PF00144">
    <property type="entry name" value="Beta-lactamase"/>
    <property type="match status" value="1"/>
</dbReference>
<dbReference type="AlphaFoldDB" id="A0A561E2Y5"/>
<organism evidence="3 4">
    <name type="scientific">Rudaeicoccus suwonensis</name>
    <dbReference type="NCBI Taxonomy" id="657409"/>
    <lineage>
        <taxon>Bacteria</taxon>
        <taxon>Bacillati</taxon>
        <taxon>Actinomycetota</taxon>
        <taxon>Actinomycetes</taxon>
        <taxon>Micrococcales</taxon>
        <taxon>Dermacoccaceae</taxon>
        <taxon>Rudaeicoccus</taxon>
    </lineage>
</organism>
<evidence type="ECO:0000313" key="4">
    <source>
        <dbReference type="Proteomes" id="UP000318297"/>
    </source>
</evidence>
<evidence type="ECO:0000259" key="1">
    <source>
        <dbReference type="Pfam" id="PF00144"/>
    </source>
</evidence>
<protein>
    <submittedName>
        <fullName evidence="3">CubicO group peptidase (Beta-lactamase class C family)</fullName>
    </submittedName>
</protein>
<dbReference type="PANTHER" id="PTHR46825:SF7">
    <property type="entry name" value="D-ALANYL-D-ALANINE CARBOXYPEPTIDASE"/>
    <property type="match status" value="1"/>
</dbReference>
<dbReference type="Pfam" id="PF24491">
    <property type="entry name" value="DUF7586"/>
    <property type="match status" value="1"/>
</dbReference>
<dbReference type="Gene3D" id="3.40.710.10">
    <property type="entry name" value="DD-peptidase/beta-lactamase superfamily"/>
    <property type="match status" value="1"/>
</dbReference>
<dbReference type="EMBL" id="VIVQ01000002">
    <property type="protein sequence ID" value="TWE09974.1"/>
    <property type="molecule type" value="Genomic_DNA"/>
</dbReference>
<name>A0A561E2Y5_9MICO</name>
<proteinExistence type="predicted"/>
<dbReference type="OrthoDB" id="3863176at2"/>
<comment type="caution">
    <text evidence="3">The sequence shown here is derived from an EMBL/GenBank/DDBJ whole genome shotgun (WGS) entry which is preliminary data.</text>
</comment>
<keyword evidence="4" id="KW-1185">Reference proteome</keyword>
<feature type="domain" description="Beta-lactamase-related" evidence="1">
    <location>
        <begin position="20"/>
        <end position="324"/>
    </location>
</feature>
<evidence type="ECO:0000259" key="2">
    <source>
        <dbReference type="Pfam" id="PF24491"/>
    </source>
</evidence>
<sequence length="450" mass="49657">MSSSAELLPQTTRHLSRLTRLAQNESKVPGLVAGVARHGTVLWSEGVGRADLTDDSVPLGADTQWPVASNTKTFVASMIMQLRDEGRLRLDDTVDTHIPESTHGNVTVRQLLSHTTGMQREPIGDVWDVLKFPDRAALITGWNDAERIMRPHYRWHYSNLCYAMLGEIIARLDGREWTQSLQHRLLDPLELRRTTIGLVEPHSRQYYVSPVTDVPVDEPALTFDAMSAAGAICSTLSDMVRWHGFLLDPDSSVLSPDTVEEMRQPLVTVDAGWNESWGLGLELVRSGGRVWFGHTGGLPGAITGFFSEAESGTTAAVLMNNSSAKDPAGTAIKLGTHVIEHDPEEVDAWTPGTVAPAELLPLLGQWYSEGVAFTFAIADGRLTARIDRAPASTPPSVFERIEDDCYRTISGGERGERLVIRRREDGSVRQLNWATYRFTRQPLGFAEPTP</sequence>
<dbReference type="Proteomes" id="UP000318297">
    <property type="component" value="Unassembled WGS sequence"/>
</dbReference>
<dbReference type="InterPro" id="IPR012338">
    <property type="entry name" value="Beta-lactam/transpept-like"/>
</dbReference>
<dbReference type="InterPro" id="IPR001466">
    <property type="entry name" value="Beta-lactam-related"/>
</dbReference>
<reference evidence="3 4" key="1">
    <citation type="submission" date="2019-06" db="EMBL/GenBank/DDBJ databases">
        <title>Sequencing the genomes of 1000 actinobacteria strains.</title>
        <authorList>
            <person name="Klenk H.-P."/>
        </authorList>
    </citation>
    <scope>NUCLEOTIDE SEQUENCE [LARGE SCALE GENOMIC DNA]</scope>
    <source>
        <strain evidence="3 4">DSM 19560</strain>
    </source>
</reference>
<feature type="domain" description="DUF7586" evidence="2">
    <location>
        <begin position="356"/>
        <end position="440"/>
    </location>
</feature>
<dbReference type="InterPro" id="IPR050491">
    <property type="entry name" value="AmpC-like"/>
</dbReference>
<gene>
    <name evidence="3" type="ORF">BKA23_2320</name>
</gene>
<dbReference type="PANTHER" id="PTHR46825">
    <property type="entry name" value="D-ALANYL-D-ALANINE-CARBOXYPEPTIDASE/ENDOPEPTIDASE AMPH"/>
    <property type="match status" value="1"/>
</dbReference>